<protein>
    <submittedName>
        <fullName evidence="1">Uncharacterized protein</fullName>
    </submittedName>
</protein>
<evidence type="ECO:0000313" key="2">
    <source>
        <dbReference type="Proteomes" id="UP000008316"/>
    </source>
</evidence>
<evidence type="ECO:0000313" key="1">
    <source>
        <dbReference type="EMBL" id="AEA65551.1"/>
    </source>
</evidence>
<dbReference type="HOGENOM" id="CLU_134838_0_0_4"/>
<sequence length="148" mass="16616">MAYQIEIRPLSFLRRSEEIDERAAIHLAGAIEGEGAWLAPIPVERRTGIVMDGNHRLHAAGLLALTHVPCILLDYADPQVSVSCWRTGQPYDVARIFLEVIRSGRLLPYKTTRHVFAPSLPRSLIALSMLRRPDGLQPVPYPNRSEVE</sequence>
<dbReference type="Gene3D" id="3.90.1530.10">
    <property type="entry name" value="Conserved hypothetical protein from pyrococcus furiosus pfu- 392566-001, ParB domain"/>
    <property type="match status" value="1"/>
</dbReference>
<dbReference type="RefSeq" id="WP_013699929.1">
    <property type="nucleotide sequence ID" value="NC_015382.1"/>
</dbReference>
<name>F2LRQ7_BURGS</name>
<dbReference type="CDD" id="cd16400">
    <property type="entry name" value="ParB_Srx_like_nuclease"/>
    <property type="match status" value="1"/>
</dbReference>
<gene>
    <name evidence="1" type="ordered locus">bgla_1p1600</name>
</gene>
<dbReference type="Proteomes" id="UP000008316">
    <property type="component" value="Plasmid bgla_1p"/>
</dbReference>
<keyword evidence="2" id="KW-1185">Reference proteome</keyword>
<dbReference type="KEGG" id="bgd:bgla_1p1600"/>
<geneLocation type="plasmid" evidence="1 2">
    <name>bgla_1p</name>
</geneLocation>
<dbReference type="AlphaFoldDB" id="F2LRQ7"/>
<dbReference type="EMBL" id="CP002601">
    <property type="protein sequence ID" value="AEA65551.1"/>
    <property type="molecule type" value="Genomic_DNA"/>
</dbReference>
<proteinExistence type="predicted"/>
<dbReference type="InterPro" id="IPR036086">
    <property type="entry name" value="ParB/Sulfiredoxin_sf"/>
</dbReference>
<keyword evidence="1" id="KW-0614">Plasmid</keyword>
<reference evidence="1 2" key="1">
    <citation type="journal article" date="2011" name="J. Bacteriol.">
        <title>Complete genome sequence of Burkholderia gladioli BSR3.</title>
        <authorList>
            <person name="Seo Y.S."/>
            <person name="Lim J."/>
            <person name="Choi B.S."/>
            <person name="Kim H."/>
            <person name="Goo E."/>
            <person name="Lee B."/>
            <person name="Lim J.S."/>
            <person name="Choi I.Y."/>
            <person name="Moon J.S."/>
            <person name="Kim J."/>
            <person name="Hwang I."/>
        </authorList>
    </citation>
    <scope>NUCLEOTIDE SEQUENCE [LARGE SCALE GENOMIC DNA]</scope>
    <source>
        <strain evidence="2">BSR3</strain>
    </source>
</reference>
<accession>F2LRQ7</accession>
<organism evidence="1 2">
    <name type="scientific">Burkholderia gladioli (strain BSR3)</name>
    <dbReference type="NCBI Taxonomy" id="999541"/>
    <lineage>
        <taxon>Bacteria</taxon>
        <taxon>Pseudomonadati</taxon>
        <taxon>Pseudomonadota</taxon>
        <taxon>Betaproteobacteria</taxon>
        <taxon>Burkholderiales</taxon>
        <taxon>Burkholderiaceae</taxon>
        <taxon>Burkholderia</taxon>
    </lineage>
</organism>
<dbReference type="SUPFAM" id="SSF110849">
    <property type="entry name" value="ParB/Sulfiredoxin"/>
    <property type="match status" value="1"/>
</dbReference>